<reference evidence="1" key="1">
    <citation type="journal article" date="2014" name="Int. J. Syst. Evol. Microbiol.">
        <title>Complete genome sequence of Corynebacterium casei LMG S-19264T (=DSM 44701T), isolated from a smear-ripened cheese.</title>
        <authorList>
            <consortium name="US DOE Joint Genome Institute (JGI-PGF)"/>
            <person name="Walter F."/>
            <person name="Albersmeier A."/>
            <person name="Kalinowski J."/>
            <person name="Ruckert C."/>
        </authorList>
    </citation>
    <scope>NUCLEOTIDE SEQUENCE</scope>
    <source>
        <strain evidence="1">JCM 4122</strain>
    </source>
</reference>
<comment type="caution">
    <text evidence="1">The sequence shown here is derived from an EMBL/GenBank/DDBJ whole genome shotgun (WGS) entry which is preliminary data.</text>
</comment>
<reference evidence="1" key="2">
    <citation type="submission" date="2020-09" db="EMBL/GenBank/DDBJ databases">
        <authorList>
            <person name="Sun Q."/>
            <person name="Ohkuma M."/>
        </authorList>
    </citation>
    <scope>NUCLEOTIDE SEQUENCE</scope>
    <source>
        <strain evidence="1">JCM 4122</strain>
    </source>
</reference>
<organism evidence="1 2">
    <name type="scientific">Streptomyces filamentosus</name>
    <name type="common">Streptomyces roseosporus</name>
    <dbReference type="NCBI Taxonomy" id="67294"/>
    <lineage>
        <taxon>Bacteria</taxon>
        <taxon>Bacillati</taxon>
        <taxon>Actinomycetota</taxon>
        <taxon>Actinomycetes</taxon>
        <taxon>Kitasatosporales</taxon>
        <taxon>Streptomycetaceae</taxon>
        <taxon>Streptomyces</taxon>
    </lineage>
</organism>
<accession>A0A919BC80</accession>
<dbReference type="EMBL" id="BNBE01000001">
    <property type="protein sequence ID" value="GHF78982.1"/>
    <property type="molecule type" value="Genomic_DNA"/>
</dbReference>
<sequence>MTRFPPDLGRPYPGILTQGDRACSGSKGFRQAPPAAASNEERVVEDDDLWTRVRPTPGVTGEVTGDGGLVLRCTVTGRCWRSGSDTAAMWIALQQHRWRLAPAAVHLGRVWAMDPLLVRVALGRWVEELQAHGVVEEEPPLPPGPRPGCAARD</sequence>
<evidence type="ECO:0000313" key="1">
    <source>
        <dbReference type="EMBL" id="GHF78982.1"/>
    </source>
</evidence>
<protein>
    <submittedName>
        <fullName evidence="1">Uncharacterized protein</fullName>
    </submittedName>
</protein>
<proteinExistence type="predicted"/>
<gene>
    <name evidence="1" type="ORF">GCM10017667_03040</name>
</gene>
<name>A0A919BC80_STRFL</name>
<dbReference type="Proteomes" id="UP000632849">
    <property type="component" value="Unassembled WGS sequence"/>
</dbReference>
<keyword evidence="2" id="KW-1185">Reference proteome</keyword>
<dbReference type="AlphaFoldDB" id="A0A919BC80"/>
<evidence type="ECO:0000313" key="2">
    <source>
        <dbReference type="Proteomes" id="UP000632849"/>
    </source>
</evidence>